<dbReference type="Gene3D" id="3.30.565.10">
    <property type="entry name" value="Histidine kinase-like ATPase, C-terminal domain"/>
    <property type="match status" value="1"/>
</dbReference>
<evidence type="ECO:0000256" key="2">
    <source>
        <dbReference type="ARBA" id="ARBA00004370"/>
    </source>
</evidence>
<keyword evidence="4" id="KW-0597">Phosphoprotein</keyword>
<dbReference type="PROSITE" id="PS50885">
    <property type="entry name" value="HAMP"/>
    <property type="match status" value="1"/>
</dbReference>
<feature type="transmembrane region" description="Helical" evidence="10">
    <location>
        <begin position="175"/>
        <end position="195"/>
    </location>
</feature>
<dbReference type="InterPro" id="IPR035965">
    <property type="entry name" value="PAS-like_dom_sf"/>
</dbReference>
<proteinExistence type="predicted"/>
<dbReference type="InterPro" id="IPR003660">
    <property type="entry name" value="HAMP_dom"/>
</dbReference>
<dbReference type="SUPFAM" id="SSF55874">
    <property type="entry name" value="ATPase domain of HSP90 chaperone/DNA topoisomerase II/histidine kinase"/>
    <property type="match status" value="1"/>
</dbReference>
<name>D6YZV5_DESAT</name>
<evidence type="ECO:0000256" key="5">
    <source>
        <dbReference type="ARBA" id="ARBA00022679"/>
    </source>
</evidence>
<keyword evidence="5" id="KW-0808">Transferase</keyword>
<dbReference type="Pfam" id="PF00672">
    <property type="entry name" value="HAMP"/>
    <property type="match status" value="1"/>
</dbReference>
<sequence length="619" mass="68390">MRNKAIIGFILLALFFAGGGAHIISSHNRVIWNLEEIFKLSEATHRRTDLLNKVKLVQAHLLLAESPHVGEIHSIIIHGEAIRTAAENCVNCHHPPRVGAGFYILRDQIDDYLKKLSRVYTIRANPDRIRVAVGDAFASGEELYEMVGRMASETGHRIPGQLAETRKEIGQAKKLLQGMVIVGPLAALLVIFFFLRRFTSSISALTRATGRIREGDLAYTIAEPLPDEFGELAEAFNGMTVSLQQQREQVVAAESRYKILFESAADAIFILQADDDKRNCIVAANQAAAAMYGYAAAEMAGLHFPGLAASPDKAVETKEDFFERLLAGERVEARSEHRRQDDTVFSVEFSAGLVALRDNRFGLVFVRDITHRVQTEEALLRSRQLAVVGQMAAGLAHEIKNPLAGIKVSMEVLSNELDISQQDKEIFHRIVSEVQRIENLLRNLLNYARPPKPEFAPVDLNAQLESCLKNSEMLLKAPEHKVNGRRRVRFERHLADGLPLIRADASQVQQIFLNLLLNAIEAISDEGVVAVTSKTSEDGKVVVEVSDNGKGMTAETCARIFQPFYSNKHRGSGLGLAICKRLVELHGGEIQVVSSPGEGSTFIVAFPVHHQEQPEEAAA</sequence>
<dbReference type="Pfam" id="PF02518">
    <property type="entry name" value="HATPase_c"/>
    <property type="match status" value="1"/>
</dbReference>
<evidence type="ECO:0000256" key="1">
    <source>
        <dbReference type="ARBA" id="ARBA00000085"/>
    </source>
</evidence>
<gene>
    <name evidence="14" type="ordered locus">DaAHT2_0406</name>
</gene>
<dbReference type="Proteomes" id="UP000001508">
    <property type="component" value="Chromosome"/>
</dbReference>
<dbReference type="Gene3D" id="6.10.340.10">
    <property type="match status" value="1"/>
</dbReference>
<protein>
    <recommendedName>
        <fullName evidence="3">histidine kinase</fullName>
        <ecNumber evidence="3">2.7.13.3</ecNumber>
    </recommendedName>
</protein>
<dbReference type="Gene3D" id="1.10.287.130">
    <property type="match status" value="1"/>
</dbReference>
<evidence type="ECO:0000259" key="13">
    <source>
        <dbReference type="PROSITE" id="PS50885"/>
    </source>
</evidence>
<keyword evidence="15" id="KW-1185">Reference proteome</keyword>
<evidence type="ECO:0000256" key="6">
    <source>
        <dbReference type="ARBA" id="ARBA00022741"/>
    </source>
</evidence>
<dbReference type="GO" id="GO:0000155">
    <property type="term" value="F:phosphorelay sensor kinase activity"/>
    <property type="evidence" value="ECO:0007669"/>
    <property type="project" value="InterPro"/>
</dbReference>
<keyword evidence="7 14" id="KW-0418">Kinase</keyword>
<evidence type="ECO:0000256" key="8">
    <source>
        <dbReference type="ARBA" id="ARBA00022840"/>
    </source>
</evidence>
<dbReference type="EC" id="2.7.13.3" evidence="3"/>
<dbReference type="SUPFAM" id="SSF55785">
    <property type="entry name" value="PYP-like sensor domain (PAS domain)"/>
    <property type="match status" value="1"/>
</dbReference>
<dbReference type="InterPro" id="IPR036890">
    <property type="entry name" value="HATPase_C_sf"/>
</dbReference>
<organism evidence="14 15">
    <name type="scientific">Desulfurivibrio alkaliphilus (strain DSM 19089 / UNIQEM U267 / AHT2)</name>
    <dbReference type="NCBI Taxonomy" id="589865"/>
    <lineage>
        <taxon>Bacteria</taxon>
        <taxon>Pseudomonadati</taxon>
        <taxon>Thermodesulfobacteriota</taxon>
        <taxon>Desulfobulbia</taxon>
        <taxon>Desulfobulbales</taxon>
        <taxon>Desulfobulbaceae</taxon>
        <taxon>Desulfurivibrio</taxon>
    </lineage>
</organism>
<keyword evidence="10" id="KW-0472">Membrane</keyword>
<comment type="subcellular location">
    <subcellularLocation>
        <location evidence="2">Membrane</location>
    </subcellularLocation>
</comment>
<evidence type="ECO:0000259" key="11">
    <source>
        <dbReference type="PROSITE" id="PS50109"/>
    </source>
</evidence>
<feature type="domain" description="PAS" evidence="12">
    <location>
        <begin position="253"/>
        <end position="329"/>
    </location>
</feature>
<dbReference type="InterPro" id="IPR003661">
    <property type="entry name" value="HisK_dim/P_dom"/>
</dbReference>
<evidence type="ECO:0000313" key="15">
    <source>
        <dbReference type="Proteomes" id="UP000001508"/>
    </source>
</evidence>
<dbReference type="InterPro" id="IPR004358">
    <property type="entry name" value="Sig_transdc_His_kin-like_C"/>
</dbReference>
<keyword evidence="8" id="KW-0067">ATP-binding</keyword>
<dbReference type="PANTHER" id="PTHR43065">
    <property type="entry name" value="SENSOR HISTIDINE KINASE"/>
    <property type="match status" value="1"/>
</dbReference>
<keyword evidence="10" id="KW-1133">Transmembrane helix</keyword>
<dbReference type="InterPro" id="IPR003594">
    <property type="entry name" value="HATPase_dom"/>
</dbReference>
<dbReference type="CDD" id="cd00082">
    <property type="entry name" value="HisKA"/>
    <property type="match status" value="1"/>
</dbReference>
<dbReference type="InterPro" id="IPR036097">
    <property type="entry name" value="HisK_dim/P_sf"/>
</dbReference>
<dbReference type="PROSITE" id="PS50109">
    <property type="entry name" value="HIS_KIN"/>
    <property type="match status" value="1"/>
</dbReference>
<evidence type="ECO:0000256" key="4">
    <source>
        <dbReference type="ARBA" id="ARBA00022553"/>
    </source>
</evidence>
<dbReference type="SMART" id="SM00304">
    <property type="entry name" value="HAMP"/>
    <property type="match status" value="1"/>
</dbReference>
<dbReference type="SMART" id="SM00388">
    <property type="entry name" value="HisKA"/>
    <property type="match status" value="1"/>
</dbReference>
<reference evidence="15" key="1">
    <citation type="submission" date="2010-02" db="EMBL/GenBank/DDBJ databases">
        <title>Complete sequence of Desulfurivibrio alkaliphilus AHT2.</title>
        <authorList>
            <consortium name="US DOE Joint Genome Institute"/>
            <person name="Pitluck S."/>
            <person name="Chertkov O."/>
            <person name="Detter J.C."/>
            <person name="Han C."/>
            <person name="Tapia R."/>
            <person name="Larimer F."/>
            <person name="Land M."/>
            <person name="Hauser L."/>
            <person name="Kyrpides N."/>
            <person name="Mikhailova N."/>
            <person name="Sorokin D.Y."/>
            <person name="Muyzer G."/>
            <person name="Woyke T."/>
        </authorList>
    </citation>
    <scope>NUCLEOTIDE SEQUENCE [LARGE SCALE GENOMIC DNA]</scope>
    <source>
        <strain evidence="15">DSM 19089 / UNIQEM U267 / AHT2</strain>
    </source>
</reference>
<feature type="domain" description="HAMP" evidence="13">
    <location>
        <begin position="196"/>
        <end position="248"/>
    </location>
</feature>
<feature type="domain" description="Histidine kinase" evidence="11">
    <location>
        <begin position="394"/>
        <end position="610"/>
    </location>
</feature>
<dbReference type="InterPro" id="IPR005467">
    <property type="entry name" value="His_kinase_dom"/>
</dbReference>
<dbReference type="PRINTS" id="PR00344">
    <property type="entry name" value="BCTRLSENSOR"/>
</dbReference>
<dbReference type="AlphaFoldDB" id="D6YZV5"/>
<evidence type="ECO:0000313" key="14">
    <source>
        <dbReference type="EMBL" id="ADH85112.1"/>
    </source>
</evidence>
<dbReference type="SUPFAM" id="SSF158472">
    <property type="entry name" value="HAMP domain-like"/>
    <property type="match status" value="1"/>
</dbReference>
<dbReference type="PANTHER" id="PTHR43065:SF10">
    <property type="entry name" value="PEROXIDE STRESS-ACTIVATED HISTIDINE KINASE MAK3"/>
    <property type="match status" value="1"/>
</dbReference>
<dbReference type="InParanoid" id="D6YZV5"/>
<dbReference type="EMBL" id="CP001940">
    <property type="protein sequence ID" value="ADH85112.1"/>
    <property type="molecule type" value="Genomic_DNA"/>
</dbReference>
<dbReference type="HOGENOM" id="CLU_441275_0_0_7"/>
<keyword evidence="10" id="KW-0812">Transmembrane</keyword>
<dbReference type="SUPFAM" id="SSF47384">
    <property type="entry name" value="Homodimeric domain of signal transducing histidine kinase"/>
    <property type="match status" value="1"/>
</dbReference>
<dbReference type="RefSeq" id="WP_013162643.1">
    <property type="nucleotide sequence ID" value="NC_014216.1"/>
</dbReference>
<dbReference type="PROSITE" id="PS50112">
    <property type="entry name" value="PAS"/>
    <property type="match status" value="1"/>
</dbReference>
<accession>D6YZV5</accession>
<evidence type="ECO:0000256" key="10">
    <source>
        <dbReference type="SAM" id="Phobius"/>
    </source>
</evidence>
<evidence type="ECO:0000259" key="12">
    <source>
        <dbReference type="PROSITE" id="PS50112"/>
    </source>
</evidence>
<dbReference type="SMART" id="SM00387">
    <property type="entry name" value="HATPase_c"/>
    <property type="match status" value="1"/>
</dbReference>
<dbReference type="Pfam" id="PF13426">
    <property type="entry name" value="PAS_9"/>
    <property type="match status" value="1"/>
</dbReference>
<keyword evidence="6" id="KW-0547">Nucleotide-binding</keyword>
<dbReference type="GO" id="GO:0005524">
    <property type="term" value="F:ATP binding"/>
    <property type="evidence" value="ECO:0007669"/>
    <property type="project" value="UniProtKB-KW"/>
</dbReference>
<dbReference type="STRING" id="589865.DaAHT2_0406"/>
<comment type="catalytic activity">
    <reaction evidence="1">
        <text>ATP + protein L-histidine = ADP + protein N-phospho-L-histidine.</text>
        <dbReference type="EC" id="2.7.13.3"/>
    </reaction>
</comment>
<dbReference type="Pfam" id="PF00512">
    <property type="entry name" value="HisKA"/>
    <property type="match status" value="1"/>
</dbReference>
<dbReference type="eggNOG" id="COG5000">
    <property type="taxonomic scope" value="Bacteria"/>
</dbReference>
<evidence type="ECO:0000256" key="3">
    <source>
        <dbReference type="ARBA" id="ARBA00012438"/>
    </source>
</evidence>
<dbReference type="KEGG" id="dak:DaAHT2_0406"/>
<dbReference type="GO" id="GO:0016020">
    <property type="term" value="C:membrane"/>
    <property type="evidence" value="ECO:0007669"/>
    <property type="project" value="UniProtKB-SubCell"/>
</dbReference>
<dbReference type="NCBIfam" id="TIGR00229">
    <property type="entry name" value="sensory_box"/>
    <property type="match status" value="1"/>
</dbReference>
<dbReference type="SMART" id="SM00091">
    <property type="entry name" value="PAS"/>
    <property type="match status" value="1"/>
</dbReference>
<dbReference type="OrthoDB" id="9805967at2"/>
<evidence type="ECO:0000256" key="7">
    <source>
        <dbReference type="ARBA" id="ARBA00022777"/>
    </source>
</evidence>
<evidence type="ECO:0000256" key="9">
    <source>
        <dbReference type="ARBA" id="ARBA00023012"/>
    </source>
</evidence>
<dbReference type="Gene3D" id="3.30.450.20">
    <property type="entry name" value="PAS domain"/>
    <property type="match status" value="1"/>
</dbReference>
<keyword evidence="9" id="KW-0902">Two-component regulatory system</keyword>
<dbReference type="InterPro" id="IPR000014">
    <property type="entry name" value="PAS"/>
</dbReference>
<dbReference type="CDD" id="cd06225">
    <property type="entry name" value="HAMP"/>
    <property type="match status" value="1"/>
</dbReference>